<keyword evidence="3" id="KW-1185">Reference proteome</keyword>
<organism evidence="1">
    <name type="scientific">Hexamita inflata</name>
    <dbReference type="NCBI Taxonomy" id="28002"/>
    <lineage>
        <taxon>Eukaryota</taxon>
        <taxon>Metamonada</taxon>
        <taxon>Diplomonadida</taxon>
        <taxon>Hexamitidae</taxon>
        <taxon>Hexamitinae</taxon>
        <taxon>Hexamita</taxon>
    </lineage>
</organism>
<gene>
    <name evidence="1" type="ORF">HINF_LOCUS27304</name>
    <name evidence="2" type="ORF">HINF_LOCUS45386</name>
</gene>
<dbReference type="EMBL" id="CAXDID020000197">
    <property type="protein sequence ID" value="CAL6053525.1"/>
    <property type="molecule type" value="Genomic_DNA"/>
</dbReference>
<sequence>MYSPLTIKQPLLKNGLAQNQQKILLPSAQKAYTSVYSQQFRNQRIIDSLGVNLTSFESNNTPFLASQRPLSQTQSPTRMNQIFNSSIILQSPKRVSTAKASSNDSFSNENDINQHFTQPYKLRTKLQQDFEVEIGLATAIEQKLFLLSQNQPTNGQTLLSVIKELRPSTFNENELEIFQTAQNQCFDELIYNQTRFKSHYLPRIVMCGDLEHLFFKALFQTTLKTELFQLFDQLKSGIFVVLEKKPLVQKGIEIYVQSATKKSQKTSADLLNQQEDFKYSKKYNKQIQACVDKIVSNELEFQQQVVKCNAAWEIVDLRSKYDKNVKVAVNMIKEMLE</sequence>
<comment type="caution">
    <text evidence="1">The sequence shown here is derived from an EMBL/GenBank/DDBJ whole genome shotgun (WGS) entry which is preliminary data.</text>
</comment>
<reference evidence="1" key="1">
    <citation type="submission" date="2023-06" db="EMBL/GenBank/DDBJ databases">
        <authorList>
            <person name="Kurt Z."/>
        </authorList>
    </citation>
    <scope>NUCLEOTIDE SEQUENCE</scope>
</reference>
<name>A0AA86PHP9_9EUKA</name>
<dbReference type="EMBL" id="CATOUU010000667">
    <property type="protein sequence ID" value="CAI9939659.1"/>
    <property type="molecule type" value="Genomic_DNA"/>
</dbReference>
<evidence type="ECO:0000313" key="2">
    <source>
        <dbReference type="EMBL" id="CAL6053525.1"/>
    </source>
</evidence>
<evidence type="ECO:0000313" key="3">
    <source>
        <dbReference type="Proteomes" id="UP001642409"/>
    </source>
</evidence>
<accession>A0AA86PHP9</accession>
<proteinExistence type="predicted"/>
<dbReference type="AlphaFoldDB" id="A0AA86PHP9"/>
<reference evidence="2 3" key="2">
    <citation type="submission" date="2024-07" db="EMBL/GenBank/DDBJ databases">
        <authorList>
            <person name="Akdeniz Z."/>
        </authorList>
    </citation>
    <scope>NUCLEOTIDE SEQUENCE [LARGE SCALE GENOMIC DNA]</scope>
</reference>
<protein>
    <submittedName>
        <fullName evidence="2">Hypothetical_protein</fullName>
    </submittedName>
</protein>
<evidence type="ECO:0000313" key="1">
    <source>
        <dbReference type="EMBL" id="CAI9939659.1"/>
    </source>
</evidence>
<dbReference type="Proteomes" id="UP001642409">
    <property type="component" value="Unassembled WGS sequence"/>
</dbReference>